<reference evidence="1 2" key="1">
    <citation type="submission" date="2021-06" db="EMBL/GenBank/DDBJ databases">
        <authorList>
            <person name="Palmer J.M."/>
        </authorList>
    </citation>
    <scope>NUCLEOTIDE SEQUENCE [LARGE SCALE GENOMIC DNA]</scope>
    <source>
        <strain evidence="1 2">MEX-2019</strain>
        <tissue evidence="1">Muscle</tissue>
    </source>
</reference>
<proteinExistence type="predicted"/>
<protein>
    <submittedName>
        <fullName evidence="1">Uncharacterized protein</fullName>
    </submittedName>
</protein>
<sequence length="81" mass="8757">MAVESGDCGEPAQGNRLELLWTVRGGPLEGTWLGLVPQLAKHSAKEVLAIHPLVALQLITETSNTCCALTHKPRRHLVEHG</sequence>
<gene>
    <name evidence="1" type="ORF">CRENBAI_013536</name>
</gene>
<name>A0AAV9RLN4_9TELE</name>
<dbReference type="Proteomes" id="UP001311232">
    <property type="component" value="Unassembled WGS sequence"/>
</dbReference>
<accession>A0AAV9RLN4</accession>
<dbReference type="AlphaFoldDB" id="A0AAV9RLN4"/>
<evidence type="ECO:0000313" key="2">
    <source>
        <dbReference type="Proteomes" id="UP001311232"/>
    </source>
</evidence>
<comment type="caution">
    <text evidence="1">The sequence shown here is derived from an EMBL/GenBank/DDBJ whole genome shotgun (WGS) entry which is preliminary data.</text>
</comment>
<evidence type="ECO:0000313" key="1">
    <source>
        <dbReference type="EMBL" id="KAK5609891.1"/>
    </source>
</evidence>
<organism evidence="1 2">
    <name type="scientific">Crenichthys baileyi</name>
    <name type="common">White River springfish</name>
    <dbReference type="NCBI Taxonomy" id="28760"/>
    <lineage>
        <taxon>Eukaryota</taxon>
        <taxon>Metazoa</taxon>
        <taxon>Chordata</taxon>
        <taxon>Craniata</taxon>
        <taxon>Vertebrata</taxon>
        <taxon>Euteleostomi</taxon>
        <taxon>Actinopterygii</taxon>
        <taxon>Neopterygii</taxon>
        <taxon>Teleostei</taxon>
        <taxon>Neoteleostei</taxon>
        <taxon>Acanthomorphata</taxon>
        <taxon>Ovalentaria</taxon>
        <taxon>Atherinomorphae</taxon>
        <taxon>Cyprinodontiformes</taxon>
        <taxon>Goodeidae</taxon>
        <taxon>Crenichthys</taxon>
    </lineage>
</organism>
<dbReference type="EMBL" id="JAHHUM010001732">
    <property type="protein sequence ID" value="KAK5609891.1"/>
    <property type="molecule type" value="Genomic_DNA"/>
</dbReference>
<keyword evidence="2" id="KW-1185">Reference proteome</keyword>